<name>A0AAJ4A446_9BACT</name>
<evidence type="ECO:0000313" key="1">
    <source>
        <dbReference type="EMBL" id="QFR43430.1"/>
    </source>
</evidence>
<dbReference type="InterPro" id="IPR011047">
    <property type="entry name" value="Quinoprotein_ADH-like_sf"/>
</dbReference>
<reference evidence="2" key="1">
    <citation type="submission" date="2019-06" db="EMBL/GenBank/DDBJ databases">
        <title>Sulfurimonas gotlandica sp. nov., a chemoautotrophic and psychrotolerant epsilonproteobacterium isolated from a pelagic redoxcline, and an emended description of the genus Sulfurimonas.</title>
        <authorList>
            <person name="Wang S."/>
            <person name="Jiang L."/>
            <person name="Shao Z."/>
        </authorList>
    </citation>
    <scope>NUCLEOTIDE SEQUENCE [LARGE SCALE GENOMIC DNA]</scope>
    <source>
        <strain evidence="2">1-1N</strain>
    </source>
</reference>
<organism evidence="1 2">
    <name type="scientific">Sulfurimonas xiamenensis</name>
    <dbReference type="NCBI Taxonomy" id="2590021"/>
    <lineage>
        <taxon>Bacteria</taxon>
        <taxon>Pseudomonadati</taxon>
        <taxon>Campylobacterota</taxon>
        <taxon>Epsilonproteobacteria</taxon>
        <taxon>Campylobacterales</taxon>
        <taxon>Sulfurimonadaceae</taxon>
        <taxon>Sulfurimonas</taxon>
    </lineage>
</organism>
<keyword evidence="2" id="KW-1185">Reference proteome</keyword>
<evidence type="ECO:0000313" key="2">
    <source>
        <dbReference type="Proteomes" id="UP000326061"/>
    </source>
</evidence>
<dbReference type="RefSeq" id="WP_152299493.1">
    <property type="nucleotide sequence ID" value="NZ_CP041166.1"/>
</dbReference>
<accession>A0AAJ4A446</accession>
<dbReference type="PROSITE" id="PS51257">
    <property type="entry name" value="PROKAR_LIPOPROTEIN"/>
    <property type="match status" value="1"/>
</dbReference>
<proteinExistence type="predicted"/>
<gene>
    <name evidence="1" type="ORF">FJR47_05750</name>
</gene>
<dbReference type="Gene3D" id="2.130.10.10">
    <property type="entry name" value="YVTN repeat-like/Quinoprotein amine dehydrogenase"/>
    <property type="match status" value="1"/>
</dbReference>
<dbReference type="Proteomes" id="UP000326061">
    <property type="component" value="Chromosome"/>
</dbReference>
<dbReference type="AlphaFoldDB" id="A0AAJ4A446"/>
<dbReference type="KEGG" id="suln:FJR47_05750"/>
<sequence length="331" mass="37508">MKILFYILLLFTVIVFSACSSKEVYKPVFVQDDWKHFGDSNVTINDISANAALVENHKVLVDKKVIDIKIPKTHKLLGYSDGWILSSSIDGNLTLVYAADRNMTEEFDLKRTIATASVKNDLLAVLFSNNEMALYSIASKSLLLKEQGEAPIVVNSKIVKPYFKDDLVIFSTLDGKIVIINSKEKKKLRSVIVSSEKHFNNVIYFNLIDNKIIAATGHKILSLSQKEIRSAYDIRNIVADDKSIYLATKQGEIISLTSDLQQNAKLKFPFAHFLGMIISGDKLYVLEKEGYIIEITKDLLKYTVYEVDIDDGYVYIDDKIFFVDNKYISVE</sequence>
<dbReference type="SUPFAM" id="SSF50998">
    <property type="entry name" value="Quinoprotein alcohol dehydrogenase-like"/>
    <property type="match status" value="1"/>
</dbReference>
<dbReference type="EMBL" id="CP041166">
    <property type="protein sequence ID" value="QFR43430.1"/>
    <property type="molecule type" value="Genomic_DNA"/>
</dbReference>
<evidence type="ECO:0008006" key="3">
    <source>
        <dbReference type="Google" id="ProtNLM"/>
    </source>
</evidence>
<protein>
    <recommendedName>
        <fullName evidence="3">Lipoprotein</fullName>
    </recommendedName>
</protein>
<dbReference type="InterPro" id="IPR015943">
    <property type="entry name" value="WD40/YVTN_repeat-like_dom_sf"/>
</dbReference>